<dbReference type="Pfam" id="PF13671">
    <property type="entry name" value="AAA_33"/>
    <property type="match status" value="1"/>
</dbReference>
<evidence type="ECO:0000313" key="1">
    <source>
        <dbReference type="EMBL" id="GHO43030.1"/>
    </source>
</evidence>
<name>A0A8J3MPL2_9CHLR</name>
<organism evidence="1 2">
    <name type="scientific">Ktedonospora formicarum</name>
    <dbReference type="NCBI Taxonomy" id="2778364"/>
    <lineage>
        <taxon>Bacteria</taxon>
        <taxon>Bacillati</taxon>
        <taxon>Chloroflexota</taxon>
        <taxon>Ktedonobacteria</taxon>
        <taxon>Ktedonobacterales</taxon>
        <taxon>Ktedonobacteraceae</taxon>
        <taxon>Ktedonospora</taxon>
    </lineage>
</organism>
<gene>
    <name evidence="1" type="ORF">KSX_11930</name>
</gene>
<dbReference type="SUPFAM" id="SSF52540">
    <property type="entry name" value="P-loop containing nucleoside triphosphate hydrolases"/>
    <property type="match status" value="1"/>
</dbReference>
<dbReference type="PANTHER" id="PTHR37807:SF3">
    <property type="entry name" value="OS07G0160300 PROTEIN"/>
    <property type="match status" value="1"/>
</dbReference>
<dbReference type="Gene3D" id="3.40.50.300">
    <property type="entry name" value="P-loop containing nucleotide triphosphate hydrolases"/>
    <property type="match status" value="1"/>
</dbReference>
<accession>A0A8J3MPL2</accession>
<reference evidence="1" key="1">
    <citation type="submission" date="2020-10" db="EMBL/GenBank/DDBJ databases">
        <title>Taxonomic study of unclassified bacteria belonging to the class Ktedonobacteria.</title>
        <authorList>
            <person name="Yabe S."/>
            <person name="Wang C.M."/>
            <person name="Zheng Y."/>
            <person name="Sakai Y."/>
            <person name="Cavaletti L."/>
            <person name="Monciardini P."/>
            <person name="Donadio S."/>
        </authorList>
    </citation>
    <scope>NUCLEOTIDE SEQUENCE</scope>
    <source>
        <strain evidence="1">SOSP1-1</strain>
    </source>
</reference>
<dbReference type="InterPro" id="IPR027417">
    <property type="entry name" value="P-loop_NTPase"/>
</dbReference>
<protein>
    <recommendedName>
        <fullName evidence="3">Kinase</fullName>
    </recommendedName>
</protein>
<dbReference type="EMBL" id="BNJF01000001">
    <property type="protein sequence ID" value="GHO43030.1"/>
    <property type="molecule type" value="Genomic_DNA"/>
</dbReference>
<comment type="caution">
    <text evidence="1">The sequence shown here is derived from an EMBL/GenBank/DDBJ whole genome shotgun (WGS) entry which is preliminary data.</text>
</comment>
<dbReference type="Proteomes" id="UP000612362">
    <property type="component" value="Unassembled WGS sequence"/>
</dbReference>
<evidence type="ECO:0008006" key="3">
    <source>
        <dbReference type="Google" id="ProtNLM"/>
    </source>
</evidence>
<dbReference type="RefSeq" id="WP_220192523.1">
    <property type="nucleotide sequence ID" value="NZ_BNJF01000001.1"/>
</dbReference>
<sequence>MGKPVLVIVNGLPGSGKSTLAKRLATDMPLPVFSRDGIHATLYDVLECSVDATPPRLGHAAYALLYSSAGSLLAASQSVVIEAFFGNPKLRGAELADLKRMHDFEPLQIMCKADGEVLLERFLKRVASAERHAGLNDMEWLEENKERILRGRLESLALGGRIIEFDTTTSDNLSYANLLQQVRTALTNSLAH</sequence>
<dbReference type="AlphaFoldDB" id="A0A8J3MPL2"/>
<evidence type="ECO:0000313" key="2">
    <source>
        <dbReference type="Proteomes" id="UP000612362"/>
    </source>
</evidence>
<dbReference type="PANTHER" id="PTHR37807">
    <property type="entry name" value="OS07G0160300 PROTEIN"/>
    <property type="match status" value="1"/>
</dbReference>
<keyword evidence="2" id="KW-1185">Reference proteome</keyword>
<proteinExistence type="predicted"/>